<evidence type="ECO:0000313" key="5">
    <source>
        <dbReference type="Proteomes" id="UP000071561"/>
    </source>
</evidence>
<keyword evidence="2" id="KW-0472">Membrane</keyword>
<dbReference type="AlphaFoldDB" id="A0A127VIB4"/>
<sequence length="544" mass="61210">MAKNSLLKIARSLFYTFSGISLIYGCASIGPGPQGGPKDKTPPKVLSMTPKNLTRNFKAKKIVIQFDEYFKLTDQYKQFSISPDVEVMPTLKIKDKSLEITFTDSLEKNTTYTLNFGKAVGDVNEGNVTKNLTYVFSTGASLDSLSISGNIKESQTGKPLIEGVAFVLPLSRDSIFGKKKASIYTLTDSSGNYKINNLRADTYKVYALKEQSSDKIYQQSSDEIGFVKEPLVLKKDTQNVNMMVFKEDAILFRINDRRLNADGSISMNFNQKLKKPEIVVTEPKNLDATKLVKFNKNGDSVKIWLADLSFDSTKISVTNAGKLLQTVTFNRGKKDTYKRSLVATDNIETNLINPNKPFTLTFGMPVEAVDPSKIVLMEDSVVKTNFTVVKDSANFLAYHIRYPWQANNIYEIKFGDGAFTGLFATKSKEFLKKFQLAKKDDYGTLQVKIIVPEPNKQYLLEITNEAKAVVNNLVVSLDTTVKFANYRAGRYFIRIIYDTNKNGIWDTGNVKLGLQPETIYNEPKELSIRANWDRNETITLPKEK</sequence>
<evidence type="ECO:0000256" key="2">
    <source>
        <dbReference type="SAM" id="Phobius"/>
    </source>
</evidence>
<keyword evidence="2" id="KW-0812">Transmembrane</keyword>
<evidence type="ECO:0000256" key="1">
    <source>
        <dbReference type="ARBA" id="ARBA00022729"/>
    </source>
</evidence>
<feature type="domain" description="SbsA Ig-like" evidence="3">
    <location>
        <begin position="39"/>
        <end position="138"/>
    </location>
</feature>
<dbReference type="KEGG" id="pcm:AY601_4215"/>
<dbReference type="RefSeq" id="WP_068404720.1">
    <property type="nucleotide sequence ID" value="NZ_CP014504.1"/>
</dbReference>
<keyword evidence="1" id="KW-0732">Signal</keyword>
<dbReference type="PROSITE" id="PS51257">
    <property type="entry name" value="PROKAR_LIPOPROTEIN"/>
    <property type="match status" value="1"/>
</dbReference>
<protein>
    <recommendedName>
        <fullName evidence="3">SbsA Ig-like domain-containing protein</fullName>
    </recommendedName>
</protein>
<reference evidence="4 5" key="1">
    <citation type="submission" date="2016-03" db="EMBL/GenBank/DDBJ databases">
        <title>Complete genome sequence of Pedobacter cryoconitis PAMC 27485.</title>
        <authorList>
            <person name="Lee J."/>
            <person name="Kim O.-S."/>
        </authorList>
    </citation>
    <scope>NUCLEOTIDE SEQUENCE [LARGE SCALE GENOMIC DNA]</scope>
    <source>
        <strain evidence="4 5">PAMC 27485</strain>
    </source>
</reference>
<proteinExistence type="predicted"/>
<keyword evidence="2" id="KW-1133">Transmembrane helix</keyword>
<dbReference type="Proteomes" id="UP000071561">
    <property type="component" value="Chromosome"/>
</dbReference>
<dbReference type="Pfam" id="PF13205">
    <property type="entry name" value="Big_5"/>
    <property type="match status" value="1"/>
</dbReference>
<evidence type="ECO:0000259" key="3">
    <source>
        <dbReference type="Pfam" id="PF13205"/>
    </source>
</evidence>
<gene>
    <name evidence="4" type="ORF">AY601_4215</name>
</gene>
<keyword evidence="5" id="KW-1185">Reference proteome</keyword>
<accession>A0A127VIB4</accession>
<dbReference type="EMBL" id="CP014504">
    <property type="protein sequence ID" value="AMQ01064.1"/>
    <property type="molecule type" value="Genomic_DNA"/>
</dbReference>
<evidence type="ECO:0000313" key="4">
    <source>
        <dbReference type="EMBL" id="AMQ01064.1"/>
    </source>
</evidence>
<feature type="transmembrane region" description="Helical" evidence="2">
    <location>
        <begin position="12"/>
        <end position="30"/>
    </location>
</feature>
<organism evidence="4 5">
    <name type="scientific">Pedobacter cryoconitis</name>
    <dbReference type="NCBI Taxonomy" id="188932"/>
    <lineage>
        <taxon>Bacteria</taxon>
        <taxon>Pseudomonadati</taxon>
        <taxon>Bacteroidota</taxon>
        <taxon>Sphingobacteriia</taxon>
        <taxon>Sphingobacteriales</taxon>
        <taxon>Sphingobacteriaceae</taxon>
        <taxon>Pedobacter</taxon>
    </lineage>
</organism>
<dbReference type="OrthoDB" id="9809989at2"/>
<dbReference type="PATRIC" id="fig|188932.3.peg.4373"/>
<dbReference type="InterPro" id="IPR032812">
    <property type="entry name" value="SbsA_Ig"/>
</dbReference>
<dbReference type="SUPFAM" id="SSF117074">
    <property type="entry name" value="Hypothetical protein PA1324"/>
    <property type="match status" value="1"/>
</dbReference>
<name>A0A127VIB4_9SPHI</name>